<dbReference type="InterPro" id="IPR001878">
    <property type="entry name" value="Znf_CCHC"/>
</dbReference>
<keyword evidence="1" id="KW-0479">Metal-binding</keyword>
<accession>A0A6P4ZVI2</accession>
<evidence type="ECO:0000256" key="1">
    <source>
        <dbReference type="PROSITE-ProRule" id="PRU00047"/>
    </source>
</evidence>
<gene>
    <name evidence="5" type="primary">LOC109477930</name>
</gene>
<dbReference type="SMART" id="SM00343">
    <property type="entry name" value="ZnF_C2HC"/>
    <property type="match status" value="1"/>
</dbReference>
<organism evidence="4 5">
    <name type="scientific">Branchiostoma belcheri</name>
    <name type="common">Amphioxus</name>
    <dbReference type="NCBI Taxonomy" id="7741"/>
    <lineage>
        <taxon>Eukaryota</taxon>
        <taxon>Metazoa</taxon>
        <taxon>Chordata</taxon>
        <taxon>Cephalochordata</taxon>
        <taxon>Leptocardii</taxon>
        <taxon>Amphioxiformes</taxon>
        <taxon>Branchiostomatidae</taxon>
        <taxon>Branchiostoma</taxon>
    </lineage>
</organism>
<evidence type="ECO:0000256" key="2">
    <source>
        <dbReference type="SAM" id="MobiDB-lite"/>
    </source>
</evidence>
<name>A0A6P4ZVI2_BRABE</name>
<sequence length="337" mass="35882">MSQRPSTSGNSVPRRGGGQVQRQPEQGRVEQVQPPDTQGQQDAPQGQQATVPQGQQAVPQGQRAVPQGQQAVPQGQQAVPQGQQVVPQGQQAVPQGQQAVPQGQQAVPQGKQAVPQGQQAAPQGQQAAPQGQQAARQEQATAAQAPADPQPGPAAGQPQAAQSVMATLLQEVQELKKQIGAMKQGRTTDDIREELVQFAGRPEAAFDPHRALALVEALVAQARREGHVKAQEYSVILDQIKPLVDEDFFKQLIVNQFGSGLVKQVVKDIAQFVKFQGKMPRGGASKSKASRANMYGSFKGKDGRGGRGPKPGDKCFKCHKLGHFVRDCPENKPSTSS</sequence>
<dbReference type="RefSeq" id="XP_019634952.1">
    <property type="nucleotide sequence ID" value="XM_019779393.1"/>
</dbReference>
<dbReference type="Proteomes" id="UP000515135">
    <property type="component" value="Unplaced"/>
</dbReference>
<keyword evidence="1" id="KW-0862">Zinc</keyword>
<proteinExistence type="predicted"/>
<feature type="domain" description="CCHC-type" evidence="3">
    <location>
        <begin position="314"/>
        <end position="330"/>
    </location>
</feature>
<feature type="compositionally biased region" description="Low complexity" evidence="2">
    <location>
        <begin position="33"/>
        <end position="162"/>
    </location>
</feature>
<reference evidence="5" key="1">
    <citation type="submission" date="2025-08" db="UniProtKB">
        <authorList>
            <consortium name="RefSeq"/>
        </authorList>
    </citation>
    <scope>IDENTIFICATION</scope>
    <source>
        <tissue evidence="5">Gonad</tissue>
    </source>
</reference>
<evidence type="ECO:0000313" key="4">
    <source>
        <dbReference type="Proteomes" id="UP000515135"/>
    </source>
</evidence>
<feature type="compositionally biased region" description="Polar residues" evidence="2">
    <location>
        <begin position="1"/>
        <end position="11"/>
    </location>
</feature>
<evidence type="ECO:0000313" key="5">
    <source>
        <dbReference type="RefSeq" id="XP_019634952.1"/>
    </source>
</evidence>
<dbReference type="AlphaFoldDB" id="A0A6P4ZVI2"/>
<keyword evidence="4" id="KW-1185">Reference proteome</keyword>
<feature type="compositionally biased region" description="Basic and acidic residues" evidence="2">
    <location>
        <begin position="299"/>
        <end position="312"/>
    </location>
</feature>
<dbReference type="GeneID" id="109477930"/>
<feature type="region of interest" description="Disordered" evidence="2">
    <location>
        <begin position="280"/>
        <end position="312"/>
    </location>
</feature>
<dbReference type="GO" id="GO:0008270">
    <property type="term" value="F:zinc ion binding"/>
    <property type="evidence" value="ECO:0007669"/>
    <property type="project" value="UniProtKB-KW"/>
</dbReference>
<protein>
    <submittedName>
        <fullName evidence="5">Chromatin modification-related protein eaf-1-like</fullName>
    </submittedName>
</protein>
<dbReference type="Gene3D" id="4.10.60.10">
    <property type="entry name" value="Zinc finger, CCHC-type"/>
    <property type="match status" value="1"/>
</dbReference>
<keyword evidence="1" id="KW-0863">Zinc-finger</keyword>
<dbReference type="SUPFAM" id="SSF57756">
    <property type="entry name" value="Retrovirus zinc finger-like domains"/>
    <property type="match status" value="1"/>
</dbReference>
<evidence type="ECO:0000259" key="3">
    <source>
        <dbReference type="PROSITE" id="PS50158"/>
    </source>
</evidence>
<dbReference type="GO" id="GO:0003676">
    <property type="term" value="F:nucleic acid binding"/>
    <property type="evidence" value="ECO:0007669"/>
    <property type="project" value="InterPro"/>
</dbReference>
<dbReference type="OrthoDB" id="427960at2759"/>
<dbReference type="KEGG" id="bbel:109477930"/>
<dbReference type="PROSITE" id="PS50158">
    <property type="entry name" value="ZF_CCHC"/>
    <property type="match status" value="1"/>
</dbReference>
<dbReference type="InterPro" id="IPR036875">
    <property type="entry name" value="Znf_CCHC_sf"/>
</dbReference>
<dbReference type="Pfam" id="PF00098">
    <property type="entry name" value="zf-CCHC"/>
    <property type="match status" value="1"/>
</dbReference>
<feature type="region of interest" description="Disordered" evidence="2">
    <location>
        <begin position="1"/>
        <end position="162"/>
    </location>
</feature>